<evidence type="ECO:0000256" key="2">
    <source>
        <dbReference type="ARBA" id="ARBA00004141"/>
    </source>
</evidence>
<evidence type="ECO:0000256" key="7">
    <source>
        <dbReference type="ARBA" id="ARBA00022989"/>
    </source>
</evidence>
<feature type="transmembrane region" description="Helical" evidence="10">
    <location>
        <begin position="287"/>
        <end position="306"/>
    </location>
</feature>
<keyword evidence="8 10" id="KW-0472">Membrane</keyword>
<evidence type="ECO:0000256" key="8">
    <source>
        <dbReference type="ARBA" id="ARBA00023136"/>
    </source>
</evidence>
<feature type="transmembrane region" description="Helical" evidence="10">
    <location>
        <begin position="139"/>
        <end position="159"/>
    </location>
</feature>
<dbReference type="EMBL" id="JABBWM010000035">
    <property type="protein sequence ID" value="KAG2106648.1"/>
    <property type="molecule type" value="Genomic_DNA"/>
</dbReference>
<dbReference type="OrthoDB" id="18170at2759"/>
<feature type="compositionally biased region" description="Polar residues" evidence="9">
    <location>
        <begin position="1"/>
        <end position="16"/>
    </location>
</feature>
<dbReference type="Pfam" id="PF01040">
    <property type="entry name" value="UbiA"/>
    <property type="match status" value="1"/>
</dbReference>
<reference evidence="11" key="1">
    <citation type="journal article" date="2020" name="New Phytol.">
        <title>Comparative genomics reveals dynamic genome evolution in host specialist ectomycorrhizal fungi.</title>
        <authorList>
            <person name="Lofgren L.A."/>
            <person name="Nguyen N.H."/>
            <person name="Vilgalys R."/>
            <person name="Ruytinx J."/>
            <person name="Liao H.L."/>
            <person name="Branco S."/>
            <person name="Kuo A."/>
            <person name="LaButti K."/>
            <person name="Lipzen A."/>
            <person name="Andreopoulos W."/>
            <person name="Pangilinan J."/>
            <person name="Riley R."/>
            <person name="Hundley H."/>
            <person name="Na H."/>
            <person name="Barry K."/>
            <person name="Grigoriev I.V."/>
            <person name="Stajich J.E."/>
            <person name="Kennedy P.G."/>
        </authorList>
    </citation>
    <scope>NUCLEOTIDE SEQUENCE</scope>
    <source>
        <strain evidence="11">FC423</strain>
    </source>
</reference>
<evidence type="ECO:0000256" key="3">
    <source>
        <dbReference type="ARBA" id="ARBA00005179"/>
    </source>
</evidence>
<dbReference type="RefSeq" id="XP_041291686.1">
    <property type="nucleotide sequence ID" value="XM_041437709.1"/>
</dbReference>
<feature type="transmembrane region" description="Helical" evidence="10">
    <location>
        <begin position="165"/>
        <end position="184"/>
    </location>
</feature>
<evidence type="ECO:0000313" key="11">
    <source>
        <dbReference type="EMBL" id="KAG2106648.1"/>
    </source>
</evidence>
<feature type="transmembrane region" description="Helical" evidence="10">
    <location>
        <begin position="98"/>
        <end position="118"/>
    </location>
</feature>
<keyword evidence="7 10" id="KW-1133">Transmembrane helix</keyword>
<keyword evidence="6 10" id="KW-0812">Transmembrane</keyword>
<dbReference type="GO" id="GO:0005743">
    <property type="term" value="C:mitochondrial inner membrane"/>
    <property type="evidence" value="ECO:0007669"/>
    <property type="project" value="TreeGrafter"/>
</dbReference>
<dbReference type="InterPro" id="IPR039653">
    <property type="entry name" value="Prenyltransferase"/>
</dbReference>
<dbReference type="Proteomes" id="UP000823399">
    <property type="component" value="Unassembled WGS sequence"/>
</dbReference>
<keyword evidence="5" id="KW-0808">Transferase</keyword>
<comment type="cofactor">
    <cofactor evidence="1">
        <name>Mg(2+)</name>
        <dbReference type="ChEBI" id="CHEBI:18420"/>
    </cofactor>
</comment>
<evidence type="ECO:0000313" key="12">
    <source>
        <dbReference type="Proteomes" id="UP000823399"/>
    </source>
</evidence>
<organism evidence="11 12">
    <name type="scientific">Suillus discolor</name>
    <dbReference type="NCBI Taxonomy" id="1912936"/>
    <lineage>
        <taxon>Eukaryota</taxon>
        <taxon>Fungi</taxon>
        <taxon>Dikarya</taxon>
        <taxon>Basidiomycota</taxon>
        <taxon>Agaricomycotina</taxon>
        <taxon>Agaricomycetes</taxon>
        <taxon>Agaricomycetidae</taxon>
        <taxon>Boletales</taxon>
        <taxon>Suillineae</taxon>
        <taxon>Suillaceae</taxon>
        <taxon>Suillus</taxon>
    </lineage>
</organism>
<dbReference type="Gene3D" id="1.10.357.140">
    <property type="entry name" value="UbiA prenyltransferase"/>
    <property type="match status" value="1"/>
</dbReference>
<evidence type="ECO:0000256" key="9">
    <source>
        <dbReference type="SAM" id="MobiDB-lite"/>
    </source>
</evidence>
<name>A0A9P7JT20_9AGAM</name>
<dbReference type="InterPro" id="IPR044878">
    <property type="entry name" value="UbiA_sf"/>
</dbReference>
<evidence type="ECO:0000256" key="4">
    <source>
        <dbReference type="ARBA" id="ARBA00005985"/>
    </source>
</evidence>
<dbReference type="GO" id="GO:0016765">
    <property type="term" value="F:transferase activity, transferring alkyl or aryl (other than methyl) groups"/>
    <property type="evidence" value="ECO:0007669"/>
    <property type="project" value="InterPro"/>
</dbReference>
<dbReference type="Gene3D" id="1.20.120.1780">
    <property type="entry name" value="UbiA prenyltransferase"/>
    <property type="match status" value="1"/>
</dbReference>
<dbReference type="PROSITE" id="PS00943">
    <property type="entry name" value="UBIA"/>
    <property type="match status" value="1"/>
</dbReference>
<comment type="similarity">
    <text evidence="4">Belongs to the UbiA prenyltransferase family.</text>
</comment>
<feature type="region of interest" description="Disordered" evidence="9">
    <location>
        <begin position="1"/>
        <end position="20"/>
    </location>
</feature>
<comment type="subcellular location">
    <subcellularLocation>
        <location evidence="2">Membrane</location>
        <topology evidence="2">Multi-pass membrane protein</topology>
    </subcellularLocation>
</comment>
<gene>
    <name evidence="11" type="ORF">F5147DRAFT_700976</name>
</gene>
<dbReference type="GeneID" id="64699968"/>
<keyword evidence="12" id="KW-1185">Reference proteome</keyword>
<dbReference type="AlphaFoldDB" id="A0A9P7JT20"/>
<evidence type="ECO:0000256" key="6">
    <source>
        <dbReference type="ARBA" id="ARBA00022692"/>
    </source>
</evidence>
<dbReference type="CDD" id="cd13959">
    <property type="entry name" value="PT_UbiA_COQ2"/>
    <property type="match status" value="1"/>
</dbReference>
<proteinExistence type="inferred from homology"/>
<feature type="transmembrane region" description="Helical" evidence="10">
    <location>
        <begin position="191"/>
        <end position="210"/>
    </location>
</feature>
<sequence length="347" mass="38445">MCSRSTLGQTSGSNPRSGPKEVLRSVSIYTFIPFTAQLPLPLTHPLQMPSKARSLLELTRLHWFPVGSDFMFWPFAWGSLAASYRVALPMNKVVMNTLFYALLGTLVHSAGCVINDMLDREFDRKVERSKDRPIASGAVTVPEASVLLIMLVAAIFYMFSTAGPTALLLGLVGLPACGGTYPLMKRWMYWPSLYLGFAASWAVPFTWVAITGEFDWGMILNVGVASCCWTCLYDTIYACQDKKDDEKAGVKSMAVRLGDGIRPALSVFDVTFFVCLLWAGYLNGQHLPFYVIGVIAPFLLCLWHIWSFDHNDPRDSWKKFTAGRHGAALVCVGLVVDHYCNLASLAI</sequence>
<feature type="transmembrane region" description="Helical" evidence="10">
    <location>
        <begin position="63"/>
        <end position="86"/>
    </location>
</feature>
<dbReference type="GO" id="GO:0006744">
    <property type="term" value="P:ubiquinone biosynthetic process"/>
    <property type="evidence" value="ECO:0007669"/>
    <property type="project" value="TreeGrafter"/>
</dbReference>
<dbReference type="FunFam" id="1.10.357.140:FF:000008">
    <property type="entry name" value="4-hydroxybenzoate octaprenyltransferase"/>
    <property type="match status" value="1"/>
</dbReference>
<dbReference type="InterPro" id="IPR000537">
    <property type="entry name" value="UbiA_prenyltransferase"/>
</dbReference>
<evidence type="ECO:0000256" key="10">
    <source>
        <dbReference type="SAM" id="Phobius"/>
    </source>
</evidence>
<protein>
    <submittedName>
        <fullName evidence="11">UbiA prenyltransferase family-domain-containing protein</fullName>
    </submittedName>
</protein>
<dbReference type="InterPro" id="IPR030470">
    <property type="entry name" value="UbiA_prenylTrfase_CS"/>
</dbReference>
<dbReference type="FunFam" id="1.20.120.1780:FF:000001">
    <property type="entry name" value="4-hydroxybenzoate octaprenyltransferase"/>
    <property type="match status" value="1"/>
</dbReference>
<comment type="pathway">
    <text evidence="3">Secondary metabolite biosynthesis.</text>
</comment>
<feature type="transmembrane region" description="Helical" evidence="10">
    <location>
        <begin position="260"/>
        <end position="281"/>
    </location>
</feature>
<evidence type="ECO:0000256" key="5">
    <source>
        <dbReference type="ARBA" id="ARBA00022679"/>
    </source>
</evidence>
<dbReference type="PANTHER" id="PTHR11048">
    <property type="entry name" value="PRENYLTRANSFERASES"/>
    <property type="match status" value="1"/>
</dbReference>
<evidence type="ECO:0000256" key="1">
    <source>
        <dbReference type="ARBA" id="ARBA00001946"/>
    </source>
</evidence>
<feature type="transmembrane region" description="Helical" evidence="10">
    <location>
        <begin position="216"/>
        <end position="239"/>
    </location>
</feature>
<comment type="caution">
    <text evidence="11">The sequence shown here is derived from an EMBL/GenBank/DDBJ whole genome shotgun (WGS) entry which is preliminary data.</text>
</comment>
<dbReference type="PANTHER" id="PTHR11048:SF28">
    <property type="entry name" value="4-HYDROXYBENZOATE POLYPRENYLTRANSFERASE, MITOCHONDRIAL"/>
    <property type="match status" value="1"/>
</dbReference>
<accession>A0A9P7JT20</accession>